<protein>
    <submittedName>
        <fullName evidence="1">Uncharacterized protein</fullName>
    </submittedName>
</protein>
<keyword evidence="2" id="KW-1185">Reference proteome</keyword>
<gene>
    <name evidence="1" type="ORF">EI42_02854</name>
</gene>
<reference evidence="1 2" key="1">
    <citation type="submission" date="2018-06" db="EMBL/GenBank/DDBJ databases">
        <title>Genomic Encyclopedia of Archaeal and Bacterial Type Strains, Phase II (KMG-II): from individual species to whole genera.</title>
        <authorList>
            <person name="Goeker M."/>
        </authorList>
    </citation>
    <scope>NUCLEOTIDE SEQUENCE [LARGE SCALE GENOMIC DNA]</scope>
    <source>
        <strain evidence="1 2">ATCC BAA-1881</strain>
    </source>
</reference>
<proteinExistence type="predicted"/>
<evidence type="ECO:0000313" key="1">
    <source>
        <dbReference type="EMBL" id="PZW29558.1"/>
    </source>
</evidence>
<dbReference type="AlphaFoldDB" id="A0A326U7X5"/>
<accession>A0A326U7X5</accession>
<dbReference type="Proteomes" id="UP000248806">
    <property type="component" value="Unassembled WGS sequence"/>
</dbReference>
<sequence>MCVYILDLETMLEVLTYHRRTGVLSADLPSGGPMLKEACHLEIMVDRGKVRSCSITDQNGHVLMENEQALQMIKSLGVIRWRLSESAKKAALQELPATAAARSSAGVPRRLVHLGAEHMASWPRLYRSVYALIDGQTSLERIARMLFVMPGVVEQVISDLRSIRVVDMD</sequence>
<name>A0A326U7X5_THEHA</name>
<evidence type="ECO:0000313" key="2">
    <source>
        <dbReference type="Proteomes" id="UP000248806"/>
    </source>
</evidence>
<dbReference type="EMBL" id="QKUF01000008">
    <property type="protein sequence ID" value="PZW29558.1"/>
    <property type="molecule type" value="Genomic_DNA"/>
</dbReference>
<organism evidence="1 2">
    <name type="scientific">Thermosporothrix hazakensis</name>
    <dbReference type="NCBI Taxonomy" id="644383"/>
    <lineage>
        <taxon>Bacteria</taxon>
        <taxon>Bacillati</taxon>
        <taxon>Chloroflexota</taxon>
        <taxon>Ktedonobacteria</taxon>
        <taxon>Ktedonobacterales</taxon>
        <taxon>Thermosporotrichaceae</taxon>
        <taxon>Thermosporothrix</taxon>
    </lineage>
</organism>
<comment type="caution">
    <text evidence="1">The sequence shown here is derived from an EMBL/GenBank/DDBJ whole genome shotgun (WGS) entry which is preliminary data.</text>
</comment>